<dbReference type="PROSITE" id="PS50188">
    <property type="entry name" value="B302_SPRY"/>
    <property type="match status" value="1"/>
</dbReference>
<proteinExistence type="predicted"/>
<dbReference type="PROSITE" id="PS50897">
    <property type="entry name" value="CTLH"/>
    <property type="match status" value="1"/>
</dbReference>
<dbReference type="InterPro" id="IPR001870">
    <property type="entry name" value="B30.2/SPRY"/>
</dbReference>
<evidence type="ECO:0000313" key="5">
    <source>
        <dbReference type="Proteomes" id="UP000717328"/>
    </source>
</evidence>
<feature type="compositionally biased region" description="Polar residues" evidence="1">
    <location>
        <begin position="61"/>
        <end position="79"/>
    </location>
</feature>
<dbReference type="Pfam" id="PF10607">
    <property type="entry name" value="CTLH"/>
    <property type="match status" value="1"/>
</dbReference>
<dbReference type="SMART" id="SM00668">
    <property type="entry name" value="CTLH"/>
    <property type="match status" value="1"/>
</dbReference>
<dbReference type="InterPro" id="IPR043136">
    <property type="entry name" value="B30.2/SPRY_sf"/>
</dbReference>
<evidence type="ECO:0008006" key="6">
    <source>
        <dbReference type="Google" id="ProtNLM"/>
    </source>
</evidence>
<dbReference type="Proteomes" id="UP000717328">
    <property type="component" value="Unassembled WGS sequence"/>
</dbReference>
<dbReference type="SMART" id="SM00757">
    <property type="entry name" value="CRA"/>
    <property type="match status" value="1"/>
</dbReference>
<dbReference type="InterPro" id="IPR003877">
    <property type="entry name" value="SPRY_dom"/>
</dbReference>
<dbReference type="CDD" id="cd12909">
    <property type="entry name" value="SPRY_RanBP9_10"/>
    <property type="match status" value="1"/>
</dbReference>
<dbReference type="OrthoDB" id="25503at2759"/>
<dbReference type="AlphaFoldDB" id="A0A9P7GKL8"/>
<name>A0A9P7GKL8_9AGAR</name>
<feature type="region of interest" description="Disordered" evidence="1">
    <location>
        <begin position="47"/>
        <end position="79"/>
    </location>
</feature>
<feature type="compositionally biased region" description="Low complexity" evidence="1">
    <location>
        <begin position="118"/>
        <end position="128"/>
    </location>
</feature>
<dbReference type="InterPro" id="IPR024964">
    <property type="entry name" value="CTLH/CRA"/>
</dbReference>
<dbReference type="SMART" id="SM00667">
    <property type="entry name" value="LisH"/>
    <property type="match status" value="1"/>
</dbReference>
<feature type="region of interest" description="Disordered" evidence="1">
    <location>
        <begin position="181"/>
        <end position="227"/>
    </location>
</feature>
<evidence type="ECO:0000313" key="4">
    <source>
        <dbReference type="EMBL" id="KAG5651818.1"/>
    </source>
</evidence>
<comment type="caution">
    <text evidence="4">The sequence shown here is derived from an EMBL/GenBank/DDBJ whole genome shotgun (WGS) entry which is preliminary data.</text>
</comment>
<dbReference type="PANTHER" id="PTHR12864">
    <property type="entry name" value="RAN BINDING PROTEIN 9-RELATED"/>
    <property type="match status" value="1"/>
</dbReference>
<dbReference type="InterPro" id="IPR013320">
    <property type="entry name" value="ConA-like_dom_sf"/>
</dbReference>
<dbReference type="Gene3D" id="2.60.120.920">
    <property type="match status" value="1"/>
</dbReference>
<protein>
    <recommendedName>
        <fullName evidence="6">SPRY-domain-containing protein</fullName>
    </recommendedName>
</protein>
<evidence type="ECO:0000256" key="1">
    <source>
        <dbReference type="SAM" id="MobiDB-lite"/>
    </source>
</evidence>
<dbReference type="Pfam" id="PF00622">
    <property type="entry name" value="SPRY"/>
    <property type="match status" value="1"/>
</dbReference>
<dbReference type="InterPro" id="IPR013144">
    <property type="entry name" value="CRA_dom"/>
</dbReference>
<dbReference type="InterPro" id="IPR006594">
    <property type="entry name" value="LisH"/>
</dbReference>
<reference evidence="4" key="1">
    <citation type="submission" date="2021-02" db="EMBL/GenBank/DDBJ databases">
        <authorList>
            <person name="Nieuwenhuis M."/>
            <person name="Van De Peppel L.J.J."/>
        </authorList>
    </citation>
    <scope>NUCLEOTIDE SEQUENCE</scope>
    <source>
        <strain evidence="4">D49</strain>
    </source>
</reference>
<keyword evidence="5" id="KW-1185">Reference proteome</keyword>
<dbReference type="InterPro" id="IPR035782">
    <property type="entry name" value="SPRY_RanBP9/10"/>
</dbReference>
<evidence type="ECO:0000259" key="3">
    <source>
        <dbReference type="PROSITE" id="PS50897"/>
    </source>
</evidence>
<feature type="region of interest" description="Disordered" evidence="1">
    <location>
        <begin position="118"/>
        <end position="137"/>
    </location>
</feature>
<reference evidence="4" key="2">
    <citation type="submission" date="2021-10" db="EMBL/GenBank/DDBJ databases">
        <title>Phylogenomics reveals ancestral predisposition of the termite-cultivated fungus Termitomyces towards a domesticated lifestyle.</title>
        <authorList>
            <person name="Auxier B."/>
            <person name="Grum-Grzhimaylo A."/>
            <person name="Cardenas M.E."/>
            <person name="Lodge J.D."/>
            <person name="Laessoe T."/>
            <person name="Pedersen O."/>
            <person name="Smith M.E."/>
            <person name="Kuyper T.W."/>
            <person name="Franco-Molano E.A."/>
            <person name="Baroni T.J."/>
            <person name="Aanen D.K."/>
        </authorList>
    </citation>
    <scope>NUCLEOTIDE SEQUENCE</scope>
    <source>
        <strain evidence="4">D49</strain>
    </source>
</reference>
<organism evidence="4 5">
    <name type="scientific">Sphagnurus paluster</name>
    <dbReference type="NCBI Taxonomy" id="117069"/>
    <lineage>
        <taxon>Eukaryota</taxon>
        <taxon>Fungi</taxon>
        <taxon>Dikarya</taxon>
        <taxon>Basidiomycota</taxon>
        <taxon>Agaricomycotina</taxon>
        <taxon>Agaricomycetes</taxon>
        <taxon>Agaricomycetidae</taxon>
        <taxon>Agaricales</taxon>
        <taxon>Tricholomatineae</taxon>
        <taxon>Lyophyllaceae</taxon>
        <taxon>Sphagnurus</taxon>
    </lineage>
</organism>
<evidence type="ECO:0000259" key="2">
    <source>
        <dbReference type="PROSITE" id="PS50188"/>
    </source>
</evidence>
<feature type="domain" description="CTLH" evidence="3">
    <location>
        <begin position="535"/>
        <end position="593"/>
    </location>
</feature>
<feature type="region of interest" description="Disordered" evidence="1">
    <location>
        <begin position="1"/>
        <end position="24"/>
    </location>
</feature>
<accession>A0A9P7GKL8</accession>
<dbReference type="InterPro" id="IPR006595">
    <property type="entry name" value="CTLH_C"/>
</dbReference>
<sequence length="794" mass="84753">MTTRPTRSASIPIGPRSSSSLSPARTIESVISIPFAAPPRPRIVTAQSVPRSSVVDDHRGTSVSYGTRGSSSVAGATSHARTTARSLSLASVPARAPLRIPAFEPRVVRATTDATRNDAACLPSTSPSRPRRASVGISGRGASVQRPIAGFAPHTAHAAPVAFPRPSYLDHSALRHLLQTDAPPALPPSRKAEPSVAHEPQLPSAVTYSSTTDSDEESNISPPREFLSAPLPAISQDRVLHLPTRWSDQTRHALLSVSPDGRDLTYHGASCSGDRDAAAARTVHHIPPACGIYYYEVEIISKGQKGHISIGFSGRDVKLSRLPGWEVNSWGYHGDDGCSFAAERTGTGTKYGPTFGTGDVIGCGIDFTTHRAFFTKNGTLLGSVFENIGKDIDLYPSIGLRHAGEAVRVNFGHEPFKFDIDFYVLQKRSQVWAQILNTPLPASLPAAIADPEQTPLASVVSDKTALEEGETKEMINKLVMSYLEHHGYVKTVRAFQKQRELPAVSGLGSEDRDVDMASVAPADDTNTDTGATENDMERRTKIVNAVVAGDIDMAIAETRTHHPAVLDAEEGLMLFKLRCRKFIELILEAAELKKRMRRVGAPPGHGDSAVLEEMDGMYADGMDVDDEAPLPSSSGAAAAPTNGFGGPTVVVPLPARRGSGFRRRSSAAAPEGVGMLSQYESALHGAIAYGQGLSNDYKDDVRPEVKTLFKRTFAIVAWEDPAAAGGVVGEVTSHAARVALANELNQAILKSQGRPANPLLETLYRRTAVCITQLALMGVGGATFADMQRDLLDG</sequence>
<gene>
    <name evidence="4" type="ORF">H0H81_007290</name>
</gene>
<dbReference type="Pfam" id="PF08513">
    <property type="entry name" value="LisH"/>
    <property type="match status" value="1"/>
</dbReference>
<dbReference type="PROSITE" id="PS50896">
    <property type="entry name" value="LISH"/>
    <property type="match status" value="1"/>
</dbReference>
<dbReference type="SUPFAM" id="SSF49899">
    <property type="entry name" value="Concanavalin A-like lectins/glucanases"/>
    <property type="match status" value="1"/>
</dbReference>
<feature type="domain" description="B30.2/SPRY" evidence="2">
    <location>
        <begin position="224"/>
        <end position="416"/>
    </location>
</feature>
<dbReference type="SMART" id="SM00449">
    <property type="entry name" value="SPRY"/>
    <property type="match status" value="1"/>
</dbReference>
<dbReference type="InterPro" id="IPR050618">
    <property type="entry name" value="Ubq-SigPath_Reg"/>
</dbReference>
<dbReference type="EMBL" id="JABCKI010000194">
    <property type="protein sequence ID" value="KAG5651818.1"/>
    <property type="molecule type" value="Genomic_DNA"/>
</dbReference>